<evidence type="ECO:0000313" key="3">
    <source>
        <dbReference type="EMBL" id="KAF2743885.1"/>
    </source>
</evidence>
<sequence length="189" mass="21197">MVLSRFSSLFCSCLVLNCSFLDGHRISVVAFGLLVPAMSDCPKKSEATNDRVPLSDATGPNDPNGPVTFLRLPPEIRNMIYKLTLTSPHGLMLNVARKRSNNRRGSFTTVRCVPCAQPPDGLRCEKNNPKIRYDKDYPSSSRDFNNLRFVNKLLYQETSGLELKYASHLLVTDGALWEDRSFGAKVERL</sequence>
<evidence type="ECO:0000256" key="2">
    <source>
        <dbReference type="SAM" id="SignalP"/>
    </source>
</evidence>
<proteinExistence type="predicted"/>
<dbReference type="PANTHER" id="PTHR42085:SF1">
    <property type="entry name" value="F-BOX DOMAIN-CONTAINING PROTEIN"/>
    <property type="match status" value="1"/>
</dbReference>
<organism evidence="3 4">
    <name type="scientific">Sporormia fimetaria CBS 119925</name>
    <dbReference type="NCBI Taxonomy" id="1340428"/>
    <lineage>
        <taxon>Eukaryota</taxon>
        <taxon>Fungi</taxon>
        <taxon>Dikarya</taxon>
        <taxon>Ascomycota</taxon>
        <taxon>Pezizomycotina</taxon>
        <taxon>Dothideomycetes</taxon>
        <taxon>Pleosporomycetidae</taxon>
        <taxon>Pleosporales</taxon>
        <taxon>Sporormiaceae</taxon>
        <taxon>Sporormia</taxon>
    </lineage>
</organism>
<dbReference type="PANTHER" id="PTHR42085">
    <property type="entry name" value="F-BOX DOMAIN-CONTAINING PROTEIN"/>
    <property type="match status" value="1"/>
</dbReference>
<dbReference type="EMBL" id="MU006593">
    <property type="protein sequence ID" value="KAF2743885.1"/>
    <property type="molecule type" value="Genomic_DNA"/>
</dbReference>
<feature type="signal peptide" evidence="2">
    <location>
        <begin position="1"/>
        <end position="23"/>
    </location>
</feature>
<keyword evidence="4" id="KW-1185">Reference proteome</keyword>
<dbReference type="OrthoDB" id="4790878at2759"/>
<dbReference type="AlphaFoldDB" id="A0A6A6V0C0"/>
<evidence type="ECO:0000313" key="4">
    <source>
        <dbReference type="Proteomes" id="UP000799440"/>
    </source>
</evidence>
<protein>
    <recommendedName>
        <fullName evidence="5">F-box domain-containing protein</fullName>
    </recommendedName>
</protein>
<dbReference type="InterPro" id="IPR038883">
    <property type="entry name" value="AN11006-like"/>
</dbReference>
<feature type="chain" id="PRO_5025501314" description="F-box domain-containing protein" evidence="2">
    <location>
        <begin position="24"/>
        <end position="189"/>
    </location>
</feature>
<keyword evidence="2" id="KW-0732">Signal</keyword>
<reference evidence="3" key="1">
    <citation type="journal article" date="2020" name="Stud. Mycol.">
        <title>101 Dothideomycetes genomes: a test case for predicting lifestyles and emergence of pathogens.</title>
        <authorList>
            <person name="Haridas S."/>
            <person name="Albert R."/>
            <person name="Binder M."/>
            <person name="Bloem J."/>
            <person name="Labutti K."/>
            <person name="Salamov A."/>
            <person name="Andreopoulos B."/>
            <person name="Baker S."/>
            <person name="Barry K."/>
            <person name="Bills G."/>
            <person name="Bluhm B."/>
            <person name="Cannon C."/>
            <person name="Castanera R."/>
            <person name="Culley D."/>
            <person name="Daum C."/>
            <person name="Ezra D."/>
            <person name="Gonzalez J."/>
            <person name="Henrissat B."/>
            <person name="Kuo A."/>
            <person name="Liang C."/>
            <person name="Lipzen A."/>
            <person name="Lutzoni F."/>
            <person name="Magnuson J."/>
            <person name="Mondo S."/>
            <person name="Nolan M."/>
            <person name="Ohm R."/>
            <person name="Pangilinan J."/>
            <person name="Park H.-J."/>
            <person name="Ramirez L."/>
            <person name="Alfaro M."/>
            <person name="Sun H."/>
            <person name="Tritt A."/>
            <person name="Yoshinaga Y."/>
            <person name="Zwiers L.-H."/>
            <person name="Turgeon B."/>
            <person name="Goodwin S."/>
            <person name="Spatafora J."/>
            <person name="Crous P."/>
            <person name="Grigoriev I."/>
        </authorList>
    </citation>
    <scope>NUCLEOTIDE SEQUENCE</scope>
    <source>
        <strain evidence="3">CBS 119925</strain>
    </source>
</reference>
<evidence type="ECO:0008006" key="5">
    <source>
        <dbReference type="Google" id="ProtNLM"/>
    </source>
</evidence>
<gene>
    <name evidence="3" type="ORF">M011DRAFT_508243</name>
</gene>
<dbReference type="Proteomes" id="UP000799440">
    <property type="component" value="Unassembled WGS sequence"/>
</dbReference>
<feature type="region of interest" description="Disordered" evidence="1">
    <location>
        <begin position="45"/>
        <end position="66"/>
    </location>
</feature>
<evidence type="ECO:0000256" key="1">
    <source>
        <dbReference type="SAM" id="MobiDB-lite"/>
    </source>
</evidence>
<name>A0A6A6V0C0_9PLEO</name>
<accession>A0A6A6V0C0</accession>